<dbReference type="InterPro" id="IPR013737">
    <property type="entry name" value="Bac_rhamnosid_N"/>
</dbReference>
<dbReference type="Pfam" id="PF05592">
    <property type="entry name" value="Bac_rhamnosid"/>
    <property type="match status" value="1"/>
</dbReference>
<keyword evidence="3 8" id="KW-0378">Hydrolase</keyword>
<evidence type="ECO:0000256" key="2">
    <source>
        <dbReference type="ARBA" id="ARBA00012652"/>
    </source>
</evidence>
<dbReference type="PANTHER" id="PTHR33307:SF6">
    <property type="entry name" value="ALPHA-RHAMNOSIDASE (EUROFUNG)-RELATED"/>
    <property type="match status" value="1"/>
</dbReference>
<dbReference type="PANTHER" id="PTHR33307">
    <property type="entry name" value="ALPHA-RHAMNOSIDASE (EUROFUNG)"/>
    <property type="match status" value="1"/>
</dbReference>
<dbReference type="GO" id="GO:0016787">
    <property type="term" value="F:hydrolase activity"/>
    <property type="evidence" value="ECO:0007669"/>
    <property type="project" value="UniProtKB-KW"/>
</dbReference>
<feature type="domain" description="Bacterial alpha-L-rhamnosidase N-terminal" evidence="5">
    <location>
        <begin position="183"/>
        <end position="356"/>
    </location>
</feature>
<proteinExistence type="predicted"/>
<evidence type="ECO:0000313" key="9">
    <source>
        <dbReference type="Proteomes" id="UP001199816"/>
    </source>
</evidence>
<dbReference type="Pfam" id="PF17389">
    <property type="entry name" value="Bac_rhamnosid6H"/>
    <property type="match status" value="1"/>
</dbReference>
<dbReference type="InterPro" id="IPR035396">
    <property type="entry name" value="Bac_rhamnosid6H"/>
</dbReference>
<reference evidence="8 9" key="1">
    <citation type="submission" date="2021-11" db="EMBL/GenBank/DDBJ databases">
        <title>Genomic of Niabella pedocola.</title>
        <authorList>
            <person name="Wu T."/>
        </authorList>
    </citation>
    <scope>NUCLEOTIDE SEQUENCE [LARGE SCALE GENOMIC DNA]</scope>
    <source>
        <strain evidence="8 9">JCM 31011</strain>
    </source>
</reference>
<feature type="domain" description="Alpha-L-rhamnosidase C-terminal" evidence="7">
    <location>
        <begin position="829"/>
        <end position="905"/>
    </location>
</feature>
<accession>A0ABS8PUU8</accession>
<dbReference type="Gene3D" id="1.50.10.10">
    <property type="match status" value="1"/>
</dbReference>
<evidence type="ECO:0000256" key="1">
    <source>
        <dbReference type="ARBA" id="ARBA00001445"/>
    </source>
</evidence>
<dbReference type="Gene3D" id="2.60.420.10">
    <property type="entry name" value="Maltose phosphorylase, domain 3"/>
    <property type="match status" value="1"/>
</dbReference>
<feature type="domain" description="Alpha-L-rhamnosidase six-hairpin glycosidase" evidence="6">
    <location>
        <begin position="464"/>
        <end position="822"/>
    </location>
</feature>
<sequence>MKRITCVLKRCMALLLLLPLCGAAAIAPLLPVNLKIEYLDRPMGLDAPQPRFSWTLKSTGTGLYGQQQTAYRILVASSLKKLEANIGDVWDSEWKPSAQMAQVVFAGKPLRSDRRYYWKVAVKDEKQVVSDWSETAYWHTGILTPDLWKAGWIGSSVVFDPAQNDCNIPDPWLRKTFVLDAVPEQAMLYVASVGFHEVYVNGRRIGDDVMPTAVTDHTKRARYVAYDIASFLNKGSNVIALWLGTSWSIHGPYVTKDRPNTPIVAAQVDVYKSKDPGAAERPFATVRTDATWKIKASPSKLLGVWNSNRMGGELWDANLDEPQWNTTAYRDDDWLPATAYHPKLQVSAQQVEQNRRFNEIRPVAIKKISDDTYRVDMGVNFAGWIAADLEGKPGQRATLLFSEREQADMTFGLHSAYIFDKTGKGTFRNKFNYGSGRWITVKGVTKAPQLGDIKGWLVRTAYKEAATFSCSDSLQNWIYNTVRWTYENLSLGGFIVDCPQRERLGYGGDAHATCETGMLNYQVGALYTKWMEDWRDVSGTESIVGNMYDTAFARKEVMSGRHLHQGVLPHTAPTYMGGGGPAWGGIVVTLPWYFYRQYGDETILRKNFSLIRNWIGFLESNTRDGVLQRFGGRWDFLGDWLWPNATAEGMNNDSPQNLCFNNLYRIYNLRIAAKIAGRIGEKEWAVKWSSQADAFSGIIHKKFFNEKDTSYADGSMGNLVAALLADVVPEAWRQQVWKRLENEIRVRRKGHIHVGITGGALLFKLLREQNRQDLLFEMASKTDYPGWGYMKENNATTIWEMWEKDLPGHSLLHSSFLYPGAWYIDGLAGIKVDAPGYTRFIIQPPQLAASRLSWVKAGFESPAGFIKSNWSRENGRLQLDLEIPPNSTALLKIADADGLFLKEKKGAIRKIGKHKGITVYELRSGKYHF</sequence>
<organism evidence="8 9">
    <name type="scientific">Niabella pedocola</name>
    <dbReference type="NCBI Taxonomy" id="1752077"/>
    <lineage>
        <taxon>Bacteria</taxon>
        <taxon>Pseudomonadati</taxon>
        <taxon>Bacteroidota</taxon>
        <taxon>Chitinophagia</taxon>
        <taxon>Chitinophagales</taxon>
        <taxon>Chitinophagaceae</taxon>
        <taxon>Niabella</taxon>
    </lineage>
</organism>
<comment type="caution">
    <text evidence="8">The sequence shown here is derived from an EMBL/GenBank/DDBJ whole genome shotgun (WGS) entry which is preliminary data.</text>
</comment>
<dbReference type="RefSeq" id="WP_231007143.1">
    <property type="nucleotide sequence ID" value="NZ_JAJNEC010000005.1"/>
</dbReference>
<comment type="catalytic activity">
    <reaction evidence="1">
        <text>Hydrolysis of terminal non-reducing alpha-L-rhamnose residues in alpha-L-rhamnosides.</text>
        <dbReference type="EC" id="3.2.1.40"/>
    </reaction>
</comment>
<keyword evidence="9" id="KW-1185">Reference proteome</keyword>
<dbReference type="InterPro" id="IPR013783">
    <property type="entry name" value="Ig-like_fold"/>
</dbReference>
<protein>
    <recommendedName>
        <fullName evidence="2">alpha-L-rhamnosidase</fullName>
        <ecNumber evidence="2">3.2.1.40</ecNumber>
    </recommendedName>
</protein>
<dbReference type="Pfam" id="PF08531">
    <property type="entry name" value="Bac_rhamnosid_N"/>
    <property type="match status" value="1"/>
</dbReference>
<dbReference type="Pfam" id="PF17390">
    <property type="entry name" value="Bac_rhamnosid_C"/>
    <property type="match status" value="1"/>
</dbReference>
<dbReference type="Gene3D" id="2.60.40.10">
    <property type="entry name" value="Immunoglobulins"/>
    <property type="match status" value="1"/>
</dbReference>
<dbReference type="InterPro" id="IPR008902">
    <property type="entry name" value="Rhamnosid_concanavalin"/>
</dbReference>
<dbReference type="SUPFAM" id="SSF48208">
    <property type="entry name" value="Six-hairpin glycosidases"/>
    <property type="match status" value="1"/>
</dbReference>
<dbReference type="Proteomes" id="UP001199816">
    <property type="component" value="Unassembled WGS sequence"/>
</dbReference>
<evidence type="ECO:0000313" key="8">
    <source>
        <dbReference type="EMBL" id="MCD2424835.1"/>
    </source>
</evidence>
<dbReference type="InterPro" id="IPR035398">
    <property type="entry name" value="Bac_rhamnosid_C"/>
</dbReference>
<dbReference type="Gene3D" id="2.60.120.260">
    <property type="entry name" value="Galactose-binding domain-like"/>
    <property type="match status" value="2"/>
</dbReference>
<feature type="domain" description="Alpha-L-rhamnosidase concanavalin-like" evidence="4">
    <location>
        <begin position="366"/>
        <end position="458"/>
    </location>
</feature>
<evidence type="ECO:0000259" key="4">
    <source>
        <dbReference type="Pfam" id="PF05592"/>
    </source>
</evidence>
<gene>
    <name evidence="8" type="ORF">LQ567_18780</name>
</gene>
<evidence type="ECO:0000259" key="5">
    <source>
        <dbReference type="Pfam" id="PF08531"/>
    </source>
</evidence>
<dbReference type="Pfam" id="PF25788">
    <property type="entry name" value="Ig_Rha78A_N"/>
    <property type="match status" value="1"/>
</dbReference>
<name>A0ABS8PUU8_9BACT</name>
<dbReference type="InterPro" id="IPR016007">
    <property type="entry name" value="Alpha_rhamnosid"/>
</dbReference>
<evidence type="ECO:0000256" key="3">
    <source>
        <dbReference type="ARBA" id="ARBA00022801"/>
    </source>
</evidence>
<dbReference type="EC" id="3.2.1.40" evidence="2"/>
<dbReference type="InterPro" id="IPR008928">
    <property type="entry name" value="6-hairpin_glycosidase_sf"/>
</dbReference>
<dbReference type="InterPro" id="IPR012341">
    <property type="entry name" value="6hp_glycosidase-like_sf"/>
</dbReference>
<evidence type="ECO:0000259" key="7">
    <source>
        <dbReference type="Pfam" id="PF17390"/>
    </source>
</evidence>
<evidence type="ECO:0000259" key="6">
    <source>
        <dbReference type="Pfam" id="PF17389"/>
    </source>
</evidence>
<dbReference type="EMBL" id="JAJNEC010000005">
    <property type="protein sequence ID" value="MCD2424835.1"/>
    <property type="molecule type" value="Genomic_DNA"/>
</dbReference>